<dbReference type="GO" id="GO:0019740">
    <property type="term" value="P:nitrogen utilization"/>
    <property type="evidence" value="ECO:0007669"/>
    <property type="project" value="UniProtKB-UniRule"/>
</dbReference>
<dbReference type="PATRIC" id="fig|264450.4.peg.4313"/>
<dbReference type="PANTHER" id="PTHR43433:SF5">
    <property type="entry name" value="AB HYDROLASE-1 DOMAIN-CONTAINING PROTEIN"/>
    <property type="match status" value="1"/>
</dbReference>
<evidence type="ECO:0000256" key="2">
    <source>
        <dbReference type="HAMAP-Rule" id="MF_00832"/>
    </source>
</evidence>
<dbReference type="Pfam" id="PF00561">
    <property type="entry name" value="Abhydrolase_1"/>
    <property type="match status" value="1"/>
</dbReference>
<name>A0A0P9QEQ5_PSESX</name>
<comment type="caution">
    <text evidence="5">The sequence shown here is derived from an EMBL/GenBank/DDBJ whole genome shotgun (WGS) entry which is preliminary data.</text>
</comment>
<dbReference type="GO" id="GO:0004806">
    <property type="term" value="F:triacylglycerol lipase activity"/>
    <property type="evidence" value="ECO:0007669"/>
    <property type="project" value="TreeGrafter"/>
</dbReference>
<keyword evidence="1 2" id="KW-0378">Hydrolase</keyword>
<sequence length="385" mass="43429">MCAGFNGRWRALRFRHPAVRQGQQCGACRRCNRPDPSCAGNHQKRGRNRWRDNGRCHLQHDHDSRLGRLRQGQRGVRRILRGRETGPLLHPVRPGETRGPDRDRQHRPHWLSTDLKTDLKPTRRTCMFHEIHRCQHADAPLLVLSSGLGGSSRYWADDLAALTRDHDVLVYDHAGTGRSPADLPADYSIRHMAMELLTLLDSLDIQRCHFMGHALGGLVGLEIALLRPELLQSQVLINAWSSPNPHSARCFSVRKKLLLNSGPDAYVQAQALFLYPADWIAANGARLADDEAHALAHFPDTDNLLRRIHALQTFDVEASLARIQTPTLLIANRDDMLVPWQQSQHLAEALPNARLVLLEYGGHASNITDPLPFQRTLLDFLNAQT</sequence>
<comment type="similarity">
    <text evidence="2">Belongs to the AB hydrolase superfamily. Hydrolase RutD family.</text>
</comment>
<dbReference type="InterPro" id="IPR050471">
    <property type="entry name" value="AB_hydrolase"/>
</dbReference>
<comment type="catalytic activity">
    <reaction evidence="2">
        <text>carbamate + 2 H(+) = NH4(+) + CO2</text>
        <dbReference type="Rhea" id="RHEA:15649"/>
        <dbReference type="ChEBI" id="CHEBI:13941"/>
        <dbReference type="ChEBI" id="CHEBI:15378"/>
        <dbReference type="ChEBI" id="CHEBI:16526"/>
        <dbReference type="ChEBI" id="CHEBI:28938"/>
    </reaction>
</comment>
<gene>
    <name evidence="2" type="primary">rutD</name>
    <name evidence="5" type="ORF">ALO79_06242</name>
</gene>
<evidence type="ECO:0000259" key="4">
    <source>
        <dbReference type="Pfam" id="PF00561"/>
    </source>
</evidence>
<dbReference type="Gene3D" id="3.40.50.1820">
    <property type="entry name" value="alpha/beta hydrolase"/>
    <property type="match status" value="1"/>
</dbReference>
<accession>A0A0P9QEQ5</accession>
<organism evidence="5 6">
    <name type="scientific">Pseudomonas syringae pv. castaneae</name>
    <dbReference type="NCBI Taxonomy" id="264450"/>
    <lineage>
        <taxon>Bacteria</taxon>
        <taxon>Pseudomonadati</taxon>
        <taxon>Pseudomonadota</taxon>
        <taxon>Gammaproteobacteria</taxon>
        <taxon>Pseudomonadales</taxon>
        <taxon>Pseudomonadaceae</taxon>
        <taxon>Pseudomonas</taxon>
        <taxon>Pseudomonas syringae</taxon>
    </lineage>
</organism>
<evidence type="ECO:0000256" key="3">
    <source>
        <dbReference type="SAM" id="MobiDB-lite"/>
    </source>
</evidence>
<dbReference type="PANTHER" id="PTHR43433">
    <property type="entry name" value="HYDROLASE, ALPHA/BETA FOLD FAMILY PROTEIN"/>
    <property type="match status" value="1"/>
</dbReference>
<dbReference type="InterPro" id="IPR019913">
    <property type="entry name" value="Pyrimidine_utilisation_RutD"/>
</dbReference>
<protein>
    <recommendedName>
        <fullName evidence="2">Putative carbamate hydrolase RutD</fullName>
        <ecNumber evidence="2">3.5.1.-</ecNumber>
    </recommendedName>
    <alternativeName>
        <fullName evidence="2">Aminohydrolase</fullName>
    </alternativeName>
</protein>
<feature type="region of interest" description="Disordered" evidence="3">
    <location>
        <begin position="80"/>
        <end position="108"/>
    </location>
</feature>
<evidence type="ECO:0000256" key="1">
    <source>
        <dbReference type="ARBA" id="ARBA00022801"/>
    </source>
</evidence>
<dbReference type="EC" id="3.5.1.-" evidence="2"/>
<proteinExistence type="inferred from homology"/>
<dbReference type="EMBL" id="LJQD01000230">
    <property type="protein sequence ID" value="KPW96306.1"/>
    <property type="molecule type" value="Genomic_DNA"/>
</dbReference>
<dbReference type="GO" id="GO:0006212">
    <property type="term" value="P:uracil catabolic process"/>
    <property type="evidence" value="ECO:0007669"/>
    <property type="project" value="UniProtKB-UniRule"/>
</dbReference>
<dbReference type="SUPFAM" id="SSF53474">
    <property type="entry name" value="alpha/beta-Hydrolases"/>
    <property type="match status" value="1"/>
</dbReference>
<feature type="compositionally biased region" description="Basic and acidic residues" evidence="3">
    <location>
        <begin position="93"/>
        <end position="104"/>
    </location>
</feature>
<dbReference type="InterPro" id="IPR029058">
    <property type="entry name" value="AB_hydrolase_fold"/>
</dbReference>
<comment type="function">
    <text evidence="2">Involved in pyrimidine catabolism. May facilitate the hydrolysis of carbamate, a reaction that can also occur spontaneously.</text>
</comment>
<feature type="domain" description="AB hydrolase-1" evidence="4">
    <location>
        <begin position="140"/>
        <end position="370"/>
    </location>
</feature>
<dbReference type="Proteomes" id="UP000050381">
    <property type="component" value="Unassembled WGS sequence"/>
</dbReference>
<dbReference type="NCBIfam" id="TIGR03611">
    <property type="entry name" value="RutD"/>
    <property type="match status" value="1"/>
</dbReference>
<reference evidence="5 6" key="1">
    <citation type="submission" date="2015-09" db="EMBL/GenBank/DDBJ databases">
        <title>Genome announcement of multiple Pseudomonas syringae strains.</title>
        <authorList>
            <person name="Thakur S."/>
            <person name="Wang P.W."/>
            <person name="Gong Y."/>
            <person name="Weir B.S."/>
            <person name="Guttman D.S."/>
        </authorList>
    </citation>
    <scope>NUCLEOTIDE SEQUENCE [LARGE SCALE GENOMIC DNA]</scope>
    <source>
        <strain evidence="5 6">ICMP9419</strain>
    </source>
</reference>
<dbReference type="GO" id="GO:0046503">
    <property type="term" value="P:glycerolipid catabolic process"/>
    <property type="evidence" value="ECO:0007669"/>
    <property type="project" value="TreeGrafter"/>
</dbReference>
<dbReference type="GO" id="GO:0016811">
    <property type="term" value="F:hydrolase activity, acting on carbon-nitrogen (but not peptide) bonds, in linear amides"/>
    <property type="evidence" value="ECO:0007669"/>
    <property type="project" value="InterPro"/>
</dbReference>
<evidence type="ECO:0000313" key="6">
    <source>
        <dbReference type="Proteomes" id="UP000050381"/>
    </source>
</evidence>
<dbReference type="AlphaFoldDB" id="A0A0P9QEQ5"/>
<dbReference type="InterPro" id="IPR000073">
    <property type="entry name" value="AB_hydrolase_1"/>
</dbReference>
<evidence type="ECO:0000313" key="5">
    <source>
        <dbReference type="EMBL" id="KPW96306.1"/>
    </source>
</evidence>
<dbReference type="PRINTS" id="PR00111">
    <property type="entry name" value="ABHYDROLASE"/>
</dbReference>
<dbReference type="HAMAP" id="MF_00832">
    <property type="entry name" value="RutD"/>
    <property type="match status" value="1"/>
</dbReference>